<organism evidence="2 3">
    <name type="scientific">Acacia crassicarpa</name>
    <name type="common">northern wattle</name>
    <dbReference type="NCBI Taxonomy" id="499986"/>
    <lineage>
        <taxon>Eukaryota</taxon>
        <taxon>Viridiplantae</taxon>
        <taxon>Streptophyta</taxon>
        <taxon>Embryophyta</taxon>
        <taxon>Tracheophyta</taxon>
        <taxon>Spermatophyta</taxon>
        <taxon>Magnoliopsida</taxon>
        <taxon>eudicotyledons</taxon>
        <taxon>Gunneridae</taxon>
        <taxon>Pentapetalae</taxon>
        <taxon>rosids</taxon>
        <taxon>fabids</taxon>
        <taxon>Fabales</taxon>
        <taxon>Fabaceae</taxon>
        <taxon>Caesalpinioideae</taxon>
        <taxon>mimosoid clade</taxon>
        <taxon>Acacieae</taxon>
        <taxon>Acacia</taxon>
    </lineage>
</organism>
<reference evidence="2" key="1">
    <citation type="submission" date="2023-10" db="EMBL/GenBank/DDBJ databases">
        <title>Chromosome-level genome of the transformable northern wattle, Acacia crassicarpa.</title>
        <authorList>
            <person name="Massaro I."/>
            <person name="Sinha N.R."/>
            <person name="Poethig S."/>
            <person name="Leichty A.R."/>
        </authorList>
    </citation>
    <scope>NUCLEOTIDE SEQUENCE</scope>
    <source>
        <strain evidence="2">Acra3RX</strain>
        <tissue evidence="2">Leaf</tissue>
    </source>
</reference>
<dbReference type="AlphaFoldDB" id="A0AAE1MRR1"/>
<dbReference type="Proteomes" id="UP001293593">
    <property type="component" value="Unassembled WGS sequence"/>
</dbReference>
<proteinExistence type="predicted"/>
<evidence type="ECO:0000256" key="1">
    <source>
        <dbReference type="SAM" id="Phobius"/>
    </source>
</evidence>
<protein>
    <submittedName>
        <fullName evidence="2">Uncharacterized protein</fullName>
    </submittedName>
</protein>
<keyword evidence="3" id="KW-1185">Reference proteome</keyword>
<keyword evidence="1" id="KW-0472">Membrane</keyword>
<evidence type="ECO:0000313" key="3">
    <source>
        <dbReference type="Proteomes" id="UP001293593"/>
    </source>
</evidence>
<comment type="caution">
    <text evidence="2">The sequence shown here is derived from an EMBL/GenBank/DDBJ whole genome shotgun (WGS) entry which is preliminary data.</text>
</comment>
<evidence type="ECO:0000313" key="2">
    <source>
        <dbReference type="EMBL" id="KAK4270521.1"/>
    </source>
</evidence>
<gene>
    <name evidence="2" type="ORF">QN277_023550</name>
</gene>
<name>A0AAE1MRR1_9FABA</name>
<dbReference type="EMBL" id="JAWXYG010000006">
    <property type="protein sequence ID" value="KAK4270521.1"/>
    <property type="molecule type" value="Genomic_DNA"/>
</dbReference>
<keyword evidence="1" id="KW-1133">Transmembrane helix</keyword>
<feature type="transmembrane region" description="Helical" evidence="1">
    <location>
        <begin position="110"/>
        <end position="130"/>
    </location>
</feature>
<sequence length="197" mass="22291">MCRAKWCFSGHLSVPAVKTLPLSTASSRTLTSQFTESRNSSFSLHFWRSLSQVTQRLAVSHSPERSTLTDPVPDTNPICLFSNSPKLKLKQRLFTSSLNIVFLVLRSPRLSLWLVAALYFKLILLVFSILRSLTNLPLLHFILKNCGLSQPDLKLHLKLCRVVAICSNPIPDEDSSRESNQLWVRLLKAAIFLNVIF</sequence>
<keyword evidence="1" id="KW-0812">Transmembrane</keyword>
<accession>A0AAE1MRR1</accession>